<dbReference type="PROSITE" id="PS50157">
    <property type="entry name" value="ZINC_FINGER_C2H2_2"/>
    <property type="match status" value="1"/>
</dbReference>
<dbReference type="EMBL" id="CACRXK020000047">
    <property type="protein sequence ID" value="CAB3977439.1"/>
    <property type="molecule type" value="Genomic_DNA"/>
</dbReference>
<proteinExistence type="predicted"/>
<accession>A0A7D9H9S4</accession>
<comment type="caution">
    <text evidence="1">The sequence shown here is derived from an EMBL/GenBank/DDBJ whole genome shotgun (WGS) entry which is preliminary data.</text>
</comment>
<keyword evidence="2" id="KW-1185">Reference proteome</keyword>
<dbReference type="PROSITE" id="PS00028">
    <property type="entry name" value="ZINC_FINGER_C2H2_1"/>
    <property type="match status" value="1"/>
</dbReference>
<organism evidence="1 2">
    <name type="scientific">Paramuricea clavata</name>
    <name type="common">Red gorgonian</name>
    <name type="synonym">Violescent sea-whip</name>
    <dbReference type="NCBI Taxonomy" id="317549"/>
    <lineage>
        <taxon>Eukaryota</taxon>
        <taxon>Metazoa</taxon>
        <taxon>Cnidaria</taxon>
        <taxon>Anthozoa</taxon>
        <taxon>Octocorallia</taxon>
        <taxon>Malacalcyonacea</taxon>
        <taxon>Plexauridae</taxon>
        <taxon>Paramuricea</taxon>
    </lineage>
</organism>
<dbReference type="Proteomes" id="UP001152795">
    <property type="component" value="Unassembled WGS sequence"/>
</dbReference>
<dbReference type="PANTHER" id="PTHR31912:SF34">
    <property type="entry name" value="NOTOCHORD-RELATED PROTEIN"/>
    <property type="match status" value="1"/>
</dbReference>
<protein>
    <submittedName>
        <fullName evidence="1">Uncharacterized protein LOC110990636</fullName>
    </submittedName>
</protein>
<name>A0A7D9H9S4_PARCT</name>
<gene>
    <name evidence="1" type="ORF">PACLA_8A071894</name>
</gene>
<evidence type="ECO:0000313" key="2">
    <source>
        <dbReference type="Proteomes" id="UP001152795"/>
    </source>
</evidence>
<sequence>MDVTCFKCGKNVHAKDATKALALHLRACHTTSGPGEKLVCGQHGCQRTFNLMNSFLRHIRREHTNNNLHEHVAAGQQPQDEPMAMHVDPVSDHDDDLEEEDENYAETFSIDNLKQLALSMIMKLKSTAAVPFTAIEHVIRGTKVMFQDTLTTLKHNMLHVMQMHEVDTTSDDVQRLCAKFSSFENPYLGIETPRQQINYMVDNLMLVLPKEIALGTRIDQVEDRITGEYVPKVVTETFQYIPVLDVLKLVLKPEVQGLIDREKTSPPGYLRGYQDGQQYQQHGIFKTHPKALRLQLFYDDVEVTNPLGSKTGIHKLGLFYYTIQNLPFNVNTSMNSVFLLAVCYTSDIKKYGFQPILDPFIKEIKQLESDSGVKLHWDGSVCEVHGTLVSYSADTLAAHELLGFLSPSANLLCRLCKATRETIQIYFEEDDFEQREIDDHDDSVEAAALLRNGDSGTGVRTSCSLNNLQNFHCVTNFNLDVMHDMLEGVCPYEVKLLLNHFIFSEQFFTLSELNQRIRSFHYSKTDKKNKPTVLASDRLRNSKDHKLAQKAAQMWCLVRMLPLLVGDRIPQGNIHYSLLLLLLQCMDIIYAPLVALSQTVYLKHLIAEHHTLFKMLFPESRMINKQHHMIHYPNCIRMSGPMVTMQCLKYELKHGFSKRVASVNCNFKNICKSVACKHQVLQCAAWSGGAMRADIECLKGGMTAVESLKGSEMVMEFLQLEKESEVFVAGKVSLFGTNYKPNLFLPTVVENDTPQFSKISSILVGGQTSDDVYFVLEKYKNKGFVAHFHSFEIAELETPEFTIVPPSQLLDHLPLSGLRTYEPNSPIYISPRYSLMQIQD</sequence>
<dbReference type="PANTHER" id="PTHR31912">
    <property type="entry name" value="IP13529P"/>
    <property type="match status" value="1"/>
</dbReference>
<reference evidence="1" key="1">
    <citation type="submission" date="2020-04" db="EMBL/GenBank/DDBJ databases">
        <authorList>
            <person name="Alioto T."/>
            <person name="Alioto T."/>
            <person name="Gomez Garrido J."/>
        </authorList>
    </citation>
    <scope>NUCLEOTIDE SEQUENCE</scope>
    <source>
        <strain evidence="1">A484AB</strain>
    </source>
</reference>
<evidence type="ECO:0000313" key="1">
    <source>
        <dbReference type="EMBL" id="CAB3977439.1"/>
    </source>
</evidence>
<dbReference type="AlphaFoldDB" id="A0A7D9H9S4"/>
<dbReference type="InterPro" id="IPR013087">
    <property type="entry name" value="Znf_C2H2_type"/>
</dbReference>
<dbReference type="OrthoDB" id="5982971at2759"/>